<gene>
    <name evidence="2" type="ORF">B4099_3812</name>
</gene>
<sequence>MIANNDLNKQLPNEIKSTFKELKILKHLRNAGITKNFGFSCAYIFQLVFGLIFENKNWFRMLEGKKSTDIPAKDTVYRFLNQSTFAWRRFLLHLSAHTIAKVTKLTSHDRPKAFVLDDSSYDRNRSKSVELLARCFDHASQKMRYYKGFRMLTLGWTDGASFLPVDFSLLSSKKSQINGISSHIDKRSSGYKRRQEALQSAPEQIPGMLERALNAGIDATYVLMDTWFTQQPLIKAITEKGLDVIGMVKHLNQRYLVNGERLSLKQLYKKATPTDGKHGILRSIHTTQANGVPVKIVFIRNRNKKSDWLAILSTDRTLSDQEIIRIYGMRWDIEVFFKAAKSLLKLQKEFQSRSYDALISHTTIVFARYIVLSWQNRCSNDERTLGGMFYELCDEINDLDWAVALQQLIELLEDTLKYTKKRIQKLIKSQLQQWIAGLPNYIKAYLPVSVCES</sequence>
<dbReference type="InterPro" id="IPR038721">
    <property type="entry name" value="IS701-like_DDE_dom"/>
</dbReference>
<evidence type="ECO:0000259" key="1">
    <source>
        <dbReference type="Pfam" id="PF13546"/>
    </source>
</evidence>
<dbReference type="Pfam" id="PF04693">
    <property type="entry name" value="DDE_Tnp_2"/>
    <property type="match status" value="1"/>
</dbReference>
<dbReference type="InterPro" id="IPR012337">
    <property type="entry name" value="RNaseH-like_sf"/>
</dbReference>
<comment type="caution">
    <text evidence="2">The sequence shown here is derived from an EMBL/GenBank/DDBJ whole genome shotgun (WGS) entry which is preliminary data.</text>
</comment>
<name>A0A150JSG5_HEYCO</name>
<dbReference type="Pfam" id="PF13546">
    <property type="entry name" value="DDE_5"/>
    <property type="match status" value="1"/>
</dbReference>
<evidence type="ECO:0000313" key="2">
    <source>
        <dbReference type="EMBL" id="KYC60136.1"/>
    </source>
</evidence>
<dbReference type="Proteomes" id="UP000075304">
    <property type="component" value="Unassembled WGS sequence"/>
</dbReference>
<dbReference type="InterPro" id="IPR006783">
    <property type="entry name" value="Transposase_ISC1217"/>
</dbReference>
<reference evidence="2 3" key="1">
    <citation type="submission" date="2016-01" db="EMBL/GenBank/DDBJ databases">
        <title>Genome Sequences of Twelve Sporeforming Bacillus Species Isolated from Foods.</title>
        <authorList>
            <person name="Berendsen E.M."/>
            <person name="Wells-Bennik M.H."/>
            <person name="Krawcyk A.O."/>
            <person name="De Jong A."/>
            <person name="Holsappel S."/>
            <person name="Eijlander R.T."/>
            <person name="Kuipers O.P."/>
        </authorList>
    </citation>
    <scope>NUCLEOTIDE SEQUENCE [LARGE SCALE GENOMIC DNA]</scope>
    <source>
        <strain evidence="2 3">B4099</strain>
    </source>
</reference>
<feature type="domain" description="Transposase IS701-like DDE" evidence="1">
    <location>
        <begin position="74"/>
        <end position="255"/>
    </location>
</feature>
<evidence type="ECO:0000313" key="3">
    <source>
        <dbReference type="Proteomes" id="UP000075304"/>
    </source>
</evidence>
<accession>A0A150JSG5</accession>
<dbReference type="RefSeq" id="WP_018665542.1">
    <property type="nucleotide sequence ID" value="NZ_JARTKE010000072.1"/>
</dbReference>
<dbReference type="PATRIC" id="fig|1398.25.peg.1730"/>
<dbReference type="EMBL" id="LQYI01000175">
    <property type="protein sequence ID" value="KYC60136.1"/>
    <property type="molecule type" value="Genomic_DNA"/>
</dbReference>
<dbReference type="SUPFAM" id="SSF53098">
    <property type="entry name" value="Ribonuclease H-like"/>
    <property type="match status" value="1"/>
</dbReference>
<organism evidence="2 3">
    <name type="scientific">Heyndrickxia coagulans</name>
    <name type="common">Weizmannia coagulans</name>
    <dbReference type="NCBI Taxonomy" id="1398"/>
    <lineage>
        <taxon>Bacteria</taxon>
        <taxon>Bacillati</taxon>
        <taxon>Bacillota</taxon>
        <taxon>Bacilli</taxon>
        <taxon>Bacillales</taxon>
        <taxon>Bacillaceae</taxon>
        <taxon>Heyndrickxia</taxon>
    </lineage>
</organism>
<proteinExistence type="predicted"/>
<protein>
    <recommendedName>
        <fullName evidence="1">Transposase IS701-like DDE domain-containing protein</fullName>
    </recommendedName>
</protein>
<dbReference type="AlphaFoldDB" id="A0A150JSG5"/>
<dbReference type="Gene3D" id="3.90.350.10">
    <property type="entry name" value="Transposase Inhibitor Protein From Tn5, Chain A, domain 1"/>
    <property type="match status" value="1"/>
</dbReference>